<dbReference type="GO" id="GO:0000981">
    <property type="term" value="F:DNA-binding transcription factor activity, RNA polymerase II-specific"/>
    <property type="evidence" value="ECO:0007669"/>
    <property type="project" value="InterPro"/>
</dbReference>
<dbReference type="PANTHER" id="PTHR47783:SF1">
    <property type="entry name" value="ZN(II)2CYS6 TRANSCRIPTION FACTOR (EUROFUNG)"/>
    <property type="match status" value="1"/>
</dbReference>
<dbReference type="EMBL" id="JAEPRC010000045">
    <property type="protein sequence ID" value="KAG2212829.1"/>
    <property type="molecule type" value="Genomic_DNA"/>
</dbReference>
<evidence type="ECO:0000313" key="4">
    <source>
        <dbReference type="Proteomes" id="UP000650833"/>
    </source>
</evidence>
<dbReference type="PROSITE" id="PS00463">
    <property type="entry name" value="ZN2_CY6_FUNGAL_1"/>
    <property type="match status" value="1"/>
</dbReference>
<dbReference type="InterPro" id="IPR001138">
    <property type="entry name" value="Zn2Cys6_DnaBD"/>
</dbReference>
<dbReference type="AlphaFoldDB" id="A0A8H7VFQ1"/>
<gene>
    <name evidence="3" type="ORF">INT46_008490</name>
</gene>
<protein>
    <recommendedName>
        <fullName evidence="2">Zn(2)-C6 fungal-type domain-containing protein</fullName>
    </recommendedName>
</protein>
<evidence type="ECO:0000259" key="2">
    <source>
        <dbReference type="PROSITE" id="PS50048"/>
    </source>
</evidence>
<dbReference type="Gene3D" id="4.10.240.10">
    <property type="entry name" value="Zn(2)-C6 fungal-type DNA-binding domain"/>
    <property type="match status" value="1"/>
</dbReference>
<dbReference type="PANTHER" id="PTHR47783">
    <property type="entry name" value="ZN(II)2CYS6 TRANSCRIPTION FACTOR (EUROFUNG)-RELATED"/>
    <property type="match status" value="1"/>
</dbReference>
<dbReference type="SMART" id="SM00066">
    <property type="entry name" value="GAL4"/>
    <property type="match status" value="1"/>
</dbReference>
<dbReference type="CDD" id="cd00067">
    <property type="entry name" value="GAL4"/>
    <property type="match status" value="1"/>
</dbReference>
<dbReference type="Pfam" id="PF00172">
    <property type="entry name" value="Zn_clus"/>
    <property type="match status" value="1"/>
</dbReference>
<feature type="compositionally biased region" description="Low complexity" evidence="1">
    <location>
        <begin position="60"/>
        <end position="134"/>
    </location>
</feature>
<dbReference type="PROSITE" id="PS50048">
    <property type="entry name" value="ZN2_CY6_FUNGAL_2"/>
    <property type="match status" value="1"/>
</dbReference>
<evidence type="ECO:0000256" key="1">
    <source>
        <dbReference type="SAM" id="MobiDB-lite"/>
    </source>
</evidence>
<sequence>MYNSTEMVDSKAVQLPIDKTRRKRLKVVSACSECRRKKTKCNGEKPCAGCIKTNMDCKYSNSPKSRPSNNRPLAASSSSSSSSSTTTTTTSTTTTTTTPTSSPSTSPQSQQQQQQQASRYYQHQQQQQQQQSPSNDKTNTTIQAIESRLGVIEDILQILLKQQQQQQQQQQYPPQYSQNPLPPHQYQQRSAFVPVEQRNMQVHHSGPYYGDYQNDDDGYNYRQSQTQKRKFDQVGVVDVRLPPPHNYQPSLSESSSTSTTSSICSNSSPKINTIQALLNNENEIKLDYPTTSTKPSAFYRPTNVTTTIHQQYTVGGHPNVY</sequence>
<dbReference type="InterPro" id="IPR036864">
    <property type="entry name" value="Zn2-C6_fun-type_DNA-bd_sf"/>
</dbReference>
<dbReference type="GO" id="GO:0008270">
    <property type="term" value="F:zinc ion binding"/>
    <property type="evidence" value="ECO:0007669"/>
    <property type="project" value="InterPro"/>
</dbReference>
<evidence type="ECO:0000313" key="3">
    <source>
        <dbReference type="EMBL" id="KAG2212829.1"/>
    </source>
</evidence>
<feature type="domain" description="Zn(2)-C6 fungal-type" evidence="2">
    <location>
        <begin position="30"/>
        <end position="59"/>
    </location>
</feature>
<name>A0A8H7VFQ1_9FUNG</name>
<dbReference type="SUPFAM" id="SSF57701">
    <property type="entry name" value="Zn2/Cys6 DNA-binding domain"/>
    <property type="match status" value="1"/>
</dbReference>
<proteinExistence type="predicted"/>
<accession>A0A8H7VFQ1</accession>
<feature type="region of interest" description="Disordered" evidence="1">
    <location>
        <begin position="243"/>
        <end position="266"/>
    </location>
</feature>
<comment type="caution">
    <text evidence="3">The sequence shown here is derived from an EMBL/GenBank/DDBJ whole genome shotgun (WGS) entry which is preliminary data.</text>
</comment>
<organism evidence="3 4">
    <name type="scientific">Mucor plumbeus</name>
    <dbReference type="NCBI Taxonomy" id="97098"/>
    <lineage>
        <taxon>Eukaryota</taxon>
        <taxon>Fungi</taxon>
        <taxon>Fungi incertae sedis</taxon>
        <taxon>Mucoromycota</taxon>
        <taxon>Mucoromycotina</taxon>
        <taxon>Mucoromycetes</taxon>
        <taxon>Mucorales</taxon>
        <taxon>Mucorineae</taxon>
        <taxon>Mucoraceae</taxon>
        <taxon>Mucor</taxon>
    </lineage>
</organism>
<feature type="compositionally biased region" description="Low complexity" evidence="1">
    <location>
        <begin position="250"/>
        <end position="266"/>
    </location>
</feature>
<keyword evidence="4" id="KW-1185">Reference proteome</keyword>
<reference evidence="3" key="1">
    <citation type="submission" date="2020-12" db="EMBL/GenBank/DDBJ databases">
        <title>Metabolic potential, ecology and presence of endohyphal bacteria is reflected in genomic diversity of Mucoromycotina.</title>
        <authorList>
            <person name="Muszewska A."/>
            <person name="Okrasinska A."/>
            <person name="Steczkiewicz K."/>
            <person name="Drgas O."/>
            <person name="Orlowska M."/>
            <person name="Perlinska-Lenart U."/>
            <person name="Aleksandrzak-Piekarczyk T."/>
            <person name="Szatraj K."/>
            <person name="Zielenkiewicz U."/>
            <person name="Pilsyk S."/>
            <person name="Malc E."/>
            <person name="Mieczkowski P."/>
            <person name="Kruszewska J.S."/>
            <person name="Biernat P."/>
            <person name="Pawlowska J."/>
        </authorList>
    </citation>
    <scope>NUCLEOTIDE SEQUENCE</scope>
    <source>
        <strain evidence="3">CBS 226.32</strain>
    </source>
</reference>
<feature type="region of interest" description="Disordered" evidence="1">
    <location>
        <begin position="59"/>
        <end position="139"/>
    </location>
</feature>
<dbReference type="OrthoDB" id="3362851at2759"/>
<dbReference type="Proteomes" id="UP000650833">
    <property type="component" value="Unassembled WGS sequence"/>
</dbReference>